<protein>
    <submittedName>
        <fullName evidence="13">Nuclear pore complex protein Nup50</fullName>
    </submittedName>
</protein>
<feature type="domain" description="RanBD1" evidence="11">
    <location>
        <begin position="457"/>
        <end position="577"/>
    </location>
</feature>
<evidence type="ECO:0000256" key="6">
    <source>
        <dbReference type="ARBA" id="ARBA00022990"/>
    </source>
</evidence>
<keyword evidence="6" id="KW-0007">Acetylation</keyword>
<keyword evidence="8" id="KW-0906">Nuclear pore complex</keyword>
<dbReference type="GeneID" id="108019711"/>
<keyword evidence="3" id="KW-0677">Repeat</keyword>
<feature type="region of interest" description="Disordered" evidence="10">
    <location>
        <begin position="1"/>
        <end position="66"/>
    </location>
</feature>
<feature type="compositionally biased region" description="Low complexity" evidence="10">
    <location>
        <begin position="141"/>
        <end position="156"/>
    </location>
</feature>
<keyword evidence="9" id="KW-0539">Nucleus</keyword>
<organism evidence="12 13">
    <name type="scientific">Drosophila suzukii</name>
    <name type="common">Spotted-wing drosophila fruit fly</name>
    <dbReference type="NCBI Taxonomy" id="28584"/>
    <lineage>
        <taxon>Eukaryota</taxon>
        <taxon>Metazoa</taxon>
        <taxon>Ecdysozoa</taxon>
        <taxon>Arthropoda</taxon>
        <taxon>Hexapoda</taxon>
        <taxon>Insecta</taxon>
        <taxon>Pterygota</taxon>
        <taxon>Neoptera</taxon>
        <taxon>Endopterygota</taxon>
        <taxon>Diptera</taxon>
        <taxon>Brachycera</taxon>
        <taxon>Muscomorpha</taxon>
        <taxon>Ephydroidea</taxon>
        <taxon>Drosophilidae</taxon>
        <taxon>Drosophila</taxon>
        <taxon>Sophophora</taxon>
    </lineage>
</organism>
<evidence type="ECO:0000313" key="12">
    <source>
        <dbReference type="Proteomes" id="UP001652628"/>
    </source>
</evidence>
<dbReference type="Gene3D" id="2.30.29.30">
    <property type="entry name" value="Pleckstrin-homology domain (PH domain)/Phosphotyrosine-binding domain (PTB)"/>
    <property type="match status" value="1"/>
</dbReference>
<feature type="compositionally biased region" description="Polar residues" evidence="10">
    <location>
        <begin position="122"/>
        <end position="140"/>
    </location>
</feature>
<evidence type="ECO:0000256" key="9">
    <source>
        <dbReference type="ARBA" id="ARBA00023242"/>
    </source>
</evidence>
<evidence type="ECO:0000256" key="4">
    <source>
        <dbReference type="ARBA" id="ARBA00022816"/>
    </source>
</evidence>
<accession>A0AB39ZTX9</accession>
<reference evidence="13" key="1">
    <citation type="submission" date="2025-08" db="UniProtKB">
        <authorList>
            <consortium name="RefSeq"/>
        </authorList>
    </citation>
    <scope>IDENTIFICATION</scope>
</reference>
<dbReference type="SMART" id="SM00160">
    <property type="entry name" value="RanBD"/>
    <property type="match status" value="1"/>
</dbReference>
<dbReference type="InterPro" id="IPR015007">
    <property type="entry name" value="NUP2/50/61"/>
</dbReference>
<evidence type="ECO:0000259" key="11">
    <source>
        <dbReference type="SMART" id="SM00160"/>
    </source>
</evidence>
<feature type="compositionally biased region" description="Basic residues" evidence="10">
    <location>
        <begin position="39"/>
        <end position="48"/>
    </location>
</feature>
<keyword evidence="4" id="KW-0509">mRNA transport</keyword>
<evidence type="ECO:0000256" key="8">
    <source>
        <dbReference type="ARBA" id="ARBA00023132"/>
    </source>
</evidence>
<comment type="subcellular location">
    <subcellularLocation>
        <location evidence="1">Nucleus</location>
        <location evidence="1">Nuclear pore complex</location>
    </subcellularLocation>
</comment>
<feature type="compositionally biased region" description="Polar residues" evidence="10">
    <location>
        <begin position="157"/>
        <end position="171"/>
    </location>
</feature>
<keyword evidence="5" id="KW-0653">Protein transport</keyword>
<evidence type="ECO:0000256" key="1">
    <source>
        <dbReference type="ARBA" id="ARBA00004567"/>
    </source>
</evidence>
<dbReference type="PANTHER" id="PTHR23138">
    <property type="entry name" value="RAN BINDING PROTEIN"/>
    <property type="match status" value="1"/>
</dbReference>
<keyword evidence="12" id="KW-1185">Reference proteome</keyword>
<dbReference type="AlphaFoldDB" id="A0AB39ZTX9"/>
<evidence type="ECO:0000256" key="3">
    <source>
        <dbReference type="ARBA" id="ARBA00022737"/>
    </source>
</evidence>
<name>A0AB39ZTX9_DROSZ</name>
<dbReference type="Proteomes" id="UP001652628">
    <property type="component" value="Chromosome 2R"/>
</dbReference>
<gene>
    <name evidence="13" type="primary">Nup50</name>
</gene>
<evidence type="ECO:0000256" key="5">
    <source>
        <dbReference type="ARBA" id="ARBA00022927"/>
    </source>
</evidence>
<feature type="compositionally biased region" description="Low complexity" evidence="10">
    <location>
        <begin position="277"/>
        <end position="291"/>
    </location>
</feature>
<feature type="compositionally biased region" description="Basic and acidic residues" evidence="10">
    <location>
        <begin position="24"/>
        <end position="38"/>
    </location>
</feature>
<feature type="region of interest" description="Disordered" evidence="10">
    <location>
        <begin position="377"/>
        <end position="396"/>
    </location>
</feature>
<evidence type="ECO:0000313" key="13">
    <source>
        <dbReference type="RefSeq" id="XP_016943099.3"/>
    </source>
</evidence>
<feature type="region of interest" description="Disordered" evidence="10">
    <location>
        <begin position="101"/>
        <end position="208"/>
    </location>
</feature>
<dbReference type="PANTHER" id="PTHR23138:SF141">
    <property type="entry name" value="NUCLEAR PORE COMPLEX PROTEIN NUP50"/>
    <property type="match status" value="1"/>
</dbReference>
<dbReference type="GO" id="GO:0051028">
    <property type="term" value="P:mRNA transport"/>
    <property type="evidence" value="ECO:0007669"/>
    <property type="project" value="UniProtKB-KW"/>
</dbReference>
<feature type="compositionally biased region" description="Polar residues" evidence="10">
    <location>
        <begin position="256"/>
        <end position="265"/>
    </location>
</feature>
<feature type="compositionally biased region" description="Polar residues" evidence="10">
    <location>
        <begin position="1"/>
        <end position="13"/>
    </location>
</feature>
<evidence type="ECO:0000256" key="7">
    <source>
        <dbReference type="ARBA" id="ARBA00023010"/>
    </source>
</evidence>
<dbReference type="InterPro" id="IPR011993">
    <property type="entry name" value="PH-like_dom_sf"/>
</dbReference>
<keyword evidence="7" id="KW-0811">Translocation</keyword>
<evidence type="ECO:0000256" key="10">
    <source>
        <dbReference type="SAM" id="MobiDB-lite"/>
    </source>
</evidence>
<feature type="region of interest" description="Disordered" evidence="10">
    <location>
        <begin position="250"/>
        <end position="304"/>
    </location>
</feature>
<dbReference type="RefSeq" id="XP_016943099.3">
    <property type="nucleotide sequence ID" value="XM_017087610.4"/>
</dbReference>
<dbReference type="InterPro" id="IPR045255">
    <property type="entry name" value="RanBP1-like"/>
</dbReference>
<dbReference type="InterPro" id="IPR000156">
    <property type="entry name" value="Ran_bind_dom"/>
</dbReference>
<dbReference type="GO" id="GO:0006606">
    <property type="term" value="P:protein import into nucleus"/>
    <property type="evidence" value="ECO:0007669"/>
    <property type="project" value="TreeGrafter"/>
</dbReference>
<feature type="compositionally biased region" description="Polar residues" evidence="10">
    <location>
        <begin position="386"/>
        <end position="396"/>
    </location>
</feature>
<feature type="compositionally biased region" description="Low complexity" evidence="10">
    <location>
        <begin position="183"/>
        <end position="205"/>
    </location>
</feature>
<feature type="compositionally biased region" description="Low complexity" evidence="10">
    <location>
        <begin position="101"/>
        <end position="119"/>
    </location>
</feature>
<feature type="region of interest" description="Disordered" evidence="10">
    <location>
        <begin position="439"/>
        <end position="459"/>
    </location>
</feature>
<proteinExistence type="predicted"/>
<evidence type="ECO:0000256" key="2">
    <source>
        <dbReference type="ARBA" id="ARBA00022448"/>
    </source>
</evidence>
<dbReference type="SUPFAM" id="SSF50729">
    <property type="entry name" value="PH domain-like"/>
    <property type="match status" value="1"/>
</dbReference>
<dbReference type="GO" id="GO:0005643">
    <property type="term" value="C:nuclear pore"/>
    <property type="evidence" value="ECO:0007669"/>
    <property type="project" value="UniProtKB-SubCell"/>
</dbReference>
<dbReference type="CDD" id="cd13170">
    <property type="entry name" value="RanBD_NUP50"/>
    <property type="match status" value="1"/>
</dbReference>
<dbReference type="Pfam" id="PF00638">
    <property type="entry name" value="Ran_BP1"/>
    <property type="match status" value="1"/>
</dbReference>
<keyword evidence="2" id="KW-0813">Transport</keyword>
<dbReference type="Pfam" id="PF08911">
    <property type="entry name" value="NUP50"/>
    <property type="match status" value="1"/>
</dbReference>
<sequence length="578" mass="60862">MAGKRQATSNLNHDNWDQEEEPEERGTFRTASEQELKTRVIKKARRKIAGGSSAAGEDGAEVTPAESKSVFSGFTGFGKPATIAAAASPFTFLANLSAPAATTSKASSSSSTSEPAKPSFSFGLSSSATDKPASTSIFGTASTSSSVPFSSAAKESTSTTDGAKSTYSIFGNISEAKKESSEPKTSVASSSSKPASTTSNSNLETSEYRESVAELNRAVMKFLQENMDKSPYCILTPVFKNYEKHLKELQDEESARTNSTKTTPALPSFGVPAAVVPSTSSPSKPTSTFSFGKPSTPIGGTTSPFAKKPNCTVTSGGTTTTTTTPMFSFGSTAASSAPVSTSASIFSLAPKPAGEAKVEDAPKSSVFSFGAKDTTTKKDEPLFSPPKTNGFSFGIKSNSDDKPSTSLFAGFGKAPEVGGGDASKGFFFNSSAKPFSFGNIQPPAAAPANEEAEDEEDKPPKVEFKQVVEDDAVYSKRCKVFIKKDKDFGDRGVGTLYLKPVKDSEKTQLLVRADTNLGNILVNLILSEGIPCQRMGKNNVMMVCVPTPEDSKATSLLLRVKTGDEADDLLKKIKEHIK</sequence>